<dbReference type="RefSeq" id="WP_109626221.1">
    <property type="nucleotide sequence ID" value="NZ_JANKBI010000003.1"/>
</dbReference>
<reference evidence="2 3" key="1">
    <citation type="submission" date="2018-05" db="EMBL/GenBank/DDBJ databases">
        <authorList>
            <person name="Goeker M."/>
            <person name="Huntemann M."/>
            <person name="Clum A."/>
            <person name="Pillay M."/>
            <person name="Palaniappan K."/>
            <person name="Varghese N."/>
            <person name="Mikhailova N."/>
            <person name="Stamatis D."/>
            <person name="Reddy T."/>
            <person name="Daum C."/>
            <person name="Shapiro N."/>
            <person name="Ivanova N."/>
            <person name="Kyrpides N."/>
            <person name="Woyke T."/>
        </authorList>
    </citation>
    <scope>NUCLEOTIDE SEQUENCE [LARGE SCALE GENOMIC DNA]</scope>
    <source>
        <strain evidence="2 3">DSM 26524</strain>
    </source>
</reference>
<evidence type="ECO:0000313" key="3">
    <source>
        <dbReference type="Proteomes" id="UP000245412"/>
    </source>
</evidence>
<proteinExistence type="predicted"/>
<dbReference type="InterPro" id="IPR001173">
    <property type="entry name" value="Glyco_trans_2-like"/>
</dbReference>
<keyword evidence="3" id="KW-1185">Reference proteome</keyword>
<dbReference type="Pfam" id="PF00535">
    <property type="entry name" value="Glycos_transf_2"/>
    <property type="match status" value="1"/>
</dbReference>
<sequence>MNNKLVSVIITTYKRPISVLRRAVESVVNQTYKNIEIIVVNDYPEDKKNAEKIKELLSKYHKRLILYLEPDHNSGACAARNLGLSRAKGTYISFLDDDDYWLERKIEVQLTGFESENIGVVYTPFYLKYKNKQKIVKTDAIDGRLTESLLYRNTMCIFPLMRTDLVRQVGGFDVKLTASQEHDLLLRLSENSDFKFIDELVAVYDISDISISMNIPKKIEAFEMFLLKHKKLYDMYPDAAHYQLIRMVNNMNNAGLYKYAFSIWKKALQIKPFAVQNITQPLKGILKRITGRRAFH</sequence>
<evidence type="ECO:0000313" key="2">
    <source>
        <dbReference type="EMBL" id="PWJ76162.1"/>
    </source>
</evidence>
<dbReference type="InterPro" id="IPR029044">
    <property type="entry name" value="Nucleotide-diphossugar_trans"/>
</dbReference>
<gene>
    <name evidence="2" type="ORF">C7383_105198</name>
</gene>
<keyword evidence="2" id="KW-0808">Transferase</keyword>
<accession>A0AB73T4M4</accession>
<dbReference type="EMBL" id="QGGY01000005">
    <property type="protein sequence ID" value="PWJ76162.1"/>
    <property type="molecule type" value="Genomic_DNA"/>
</dbReference>
<dbReference type="SUPFAM" id="SSF53448">
    <property type="entry name" value="Nucleotide-diphospho-sugar transferases"/>
    <property type="match status" value="1"/>
</dbReference>
<dbReference type="Gene3D" id="3.90.550.10">
    <property type="entry name" value="Spore Coat Polysaccharide Biosynthesis Protein SpsA, Chain A"/>
    <property type="match status" value="1"/>
</dbReference>
<name>A0AB73T4M4_9FIRM</name>
<dbReference type="PANTHER" id="PTHR22916">
    <property type="entry name" value="GLYCOSYLTRANSFERASE"/>
    <property type="match status" value="1"/>
</dbReference>
<comment type="caution">
    <text evidence="2">The sequence shown here is derived from an EMBL/GenBank/DDBJ whole genome shotgun (WGS) entry which is preliminary data.</text>
</comment>
<dbReference type="PANTHER" id="PTHR22916:SF3">
    <property type="entry name" value="UDP-GLCNAC:BETAGAL BETA-1,3-N-ACETYLGLUCOSAMINYLTRANSFERASE-LIKE PROTEIN 1"/>
    <property type="match status" value="1"/>
</dbReference>
<evidence type="ECO:0000259" key="1">
    <source>
        <dbReference type="Pfam" id="PF00535"/>
    </source>
</evidence>
<organism evidence="2 3">
    <name type="scientific">Murimonas intestini</name>
    <dbReference type="NCBI Taxonomy" id="1337051"/>
    <lineage>
        <taxon>Bacteria</taxon>
        <taxon>Bacillati</taxon>
        <taxon>Bacillota</taxon>
        <taxon>Clostridia</taxon>
        <taxon>Lachnospirales</taxon>
        <taxon>Lachnospiraceae</taxon>
        <taxon>Murimonas</taxon>
    </lineage>
</organism>
<feature type="domain" description="Glycosyltransferase 2-like" evidence="1">
    <location>
        <begin position="7"/>
        <end position="141"/>
    </location>
</feature>
<dbReference type="AlphaFoldDB" id="A0AB73T4M4"/>
<dbReference type="Proteomes" id="UP000245412">
    <property type="component" value="Unassembled WGS sequence"/>
</dbReference>
<dbReference type="GO" id="GO:0016758">
    <property type="term" value="F:hexosyltransferase activity"/>
    <property type="evidence" value="ECO:0007669"/>
    <property type="project" value="UniProtKB-ARBA"/>
</dbReference>
<protein>
    <submittedName>
        <fullName evidence="2">Glycosyl transferase family 2</fullName>
    </submittedName>
</protein>